<reference evidence="2" key="2">
    <citation type="journal article" date="2023" name="IMA Fungus">
        <title>Comparative genomic study of the Penicillium genus elucidates a diverse pangenome and 15 lateral gene transfer events.</title>
        <authorList>
            <person name="Petersen C."/>
            <person name="Sorensen T."/>
            <person name="Nielsen M.R."/>
            <person name="Sondergaard T.E."/>
            <person name="Sorensen J.L."/>
            <person name="Fitzpatrick D.A."/>
            <person name="Frisvad J.C."/>
            <person name="Nielsen K.L."/>
        </authorList>
    </citation>
    <scope>NUCLEOTIDE SEQUENCE</scope>
    <source>
        <strain evidence="2">IBT 22155</strain>
    </source>
</reference>
<dbReference type="AlphaFoldDB" id="A0A9W9LA65"/>
<comment type="caution">
    <text evidence="2">The sequence shown here is derived from an EMBL/GenBank/DDBJ whole genome shotgun (WGS) entry which is preliminary data.</text>
</comment>
<keyword evidence="3" id="KW-1185">Reference proteome</keyword>
<gene>
    <name evidence="2" type="ORF">N7515_000748</name>
</gene>
<accession>A0A9W9LA65</accession>
<name>A0A9W9LA65_9EURO</name>
<evidence type="ECO:0000256" key="1">
    <source>
        <dbReference type="SAM" id="MobiDB-lite"/>
    </source>
</evidence>
<evidence type="ECO:0000313" key="3">
    <source>
        <dbReference type="Proteomes" id="UP001149079"/>
    </source>
</evidence>
<sequence>MPAQTMPDQTMPDENMPDEKMPHETVPHETTTDETIPDKTMPDEAMPESSSSRLKRPRLTEVGEEDTTDDRPHSRNRVYERVSHVAKLLQDWGWSFPQLVQRWIKHNNGGRGKRRARKRVDILRMFFTDDKENTIEDMRDDPITIDVMDVATTYLVEGIRAEFDELRRRPTFGQWNPSDDFKDIDMSQMEKELSKHAPLFTNLMTELAANTHGRGYQRKEEEGYLVMLASILLLKSRRSTATRFPRMLGLYLQDGGVTSRTLSMLGSLGITEHYRTVHKARKRQPLNSSGEDNM</sequence>
<dbReference type="OrthoDB" id="4376247at2759"/>
<feature type="region of interest" description="Disordered" evidence="1">
    <location>
        <begin position="1"/>
        <end position="75"/>
    </location>
</feature>
<dbReference type="Proteomes" id="UP001149079">
    <property type="component" value="Unassembled WGS sequence"/>
</dbReference>
<evidence type="ECO:0000313" key="2">
    <source>
        <dbReference type="EMBL" id="KAJ5146184.1"/>
    </source>
</evidence>
<protein>
    <submittedName>
        <fullName evidence="2">Uncharacterized protein</fullName>
    </submittedName>
</protein>
<organism evidence="2 3">
    <name type="scientific">Penicillium bovifimosum</name>
    <dbReference type="NCBI Taxonomy" id="126998"/>
    <lineage>
        <taxon>Eukaryota</taxon>
        <taxon>Fungi</taxon>
        <taxon>Dikarya</taxon>
        <taxon>Ascomycota</taxon>
        <taxon>Pezizomycotina</taxon>
        <taxon>Eurotiomycetes</taxon>
        <taxon>Eurotiomycetidae</taxon>
        <taxon>Eurotiales</taxon>
        <taxon>Aspergillaceae</taxon>
        <taxon>Penicillium</taxon>
    </lineage>
</organism>
<dbReference type="RefSeq" id="XP_056526658.1">
    <property type="nucleotide sequence ID" value="XM_056661492.1"/>
</dbReference>
<proteinExistence type="predicted"/>
<dbReference type="GeneID" id="81400662"/>
<feature type="compositionally biased region" description="Basic and acidic residues" evidence="1">
    <location>
        <begin position="17"/>
        <end position="42"/>
    </location>
</feature>
<dbReference type="EMBL" id="JAPQKL010000001">
    <property type="protein sequence ID" value="KAJ5146184.1"/>
    <property type="molecule type" value="Genomic_DNA"/>
</dbReference>
<reference evidence="2" key="1">
    <citation type="submission" date="2022-11" db="EMBL/GenBank/DDBJ databases">
        <authorList>
            <person name="Petersen C."/>
        </authorList>
    </citation>
    <scope>NUCLEOTIDE SEQUENCE</scope>
    <source>
        <strain evidence="2">IBT 22155</strain>
    </source>
</reference>